<dbReference type="GO" id="GO:0022857">
    <property type="term" value="F:transmembrane transporter activity"/>
    <property type="evidence" value="ECO:0007669"/>
    <property type="project" value="TreeGrafter"/>
</dbReference>
<keyword evidence="5 6" id="KW-0472">Membrane</keyword>
<feature type="transmembrane region" description="Helical" evidence="6">
    <location>
        <begin position="414"/>
        <end position="437"/>
    </location>
</feature>
<evidence type="ECO:0000256" key="5">
    <source>
        <dbReference type="ARBA" id="ARBA00023136"/>
    </source>
</evidence>
<feature type="domain" description="ABC3 transporter permease C-terminal" evidence="7">
    <location>
        <begin position="661"/>
        <end position="774"/>
    </location>
</feature>
<proteinExistence type="predicted"/>
<feature type="domain" description="MacB-like periplasmic core" evidence="8">
    <location>
        <begin position="20"/>
        <end position="234"/>
    </location>
</feature>
<keyword evidence="2" id="KW-1003">Cell membrane</keyword>
<feature type="domain" description="ABC3 transporter permease C-terminal" evidence="7">
    <location>
        <begin position="281"/>
        <end position="392"/>
    </location>
</feature>
<gene>
    <name evidence="9" type="ORF">HH304_17030</name>
</gene>
<dbReference type="InterPro" id="IPR050250">
    <property type="entry name" value="Macrolide_Exporter_MacB"/>
</dbReference>
<keyword evidence="10" id="KW-1185">Reference proteome</keyword>
<dbReference type="Proteomes" id="UP000559010">
    <property type="component" value="Unassembled WGS sequence"/>
</dbReference>
<accession>A0A848J3N0</accession>
<feature type="transmembrane region" description="Helical" evidence="6">
    <location>
        <begin position="658"/>
        <end position="680"/>
    </location>
</feature>
<evidence type="ECO:0000256" key="1">
    <source>
        <dbReference type="ARBA" id="ARBA00004651"/>
    </source>
</evidence>
<dbReference type="GO" id="GO:0005886">
    <property type="term" value="C:plasma membrane"/>
    <property type="evidence" value="ECO:0007669"/>
    <property type="project" value="UniProtKB-SubCell"/>
</dbReference>
<evidence type="ECO:0000256" key="2">
    <source>
        <dbReference type="ARBA" id="ARBA00022475"/>
    </source>
</evidence>
<evidence type="ECO:0000313" key="10">
    <source>
        <dbReference type="Proteomes" id="UP000559010"/>
    </source>
</evidence>
<evidence type="ECO:0000256" key="4">
    <source>
        <dbReference type="ARBA" id="ARBA00022989"/>
    </source>
</evidence>
<keyword evidence="4 6" id="KW-1133">Transmembrane helix</keyword>
<feature type="transmembrane region" description="Helical" evidence="6">
    <location>
        <begin position="746"/>
        <end position="767"/>
    </location>
</feature>
<evidence type="ECO:0000259" key="8">
    <source>
        <dbReference type="Pfam" id="PF12704"/>
    </source>
</evidence>
<feature type="transmembrane region" description="Helical" evidence="6">
    <location>
        <begin position="367"/>
        <end position="393"/>
    </location>
</feature>
<dbReference type="AlphaFoldDB" id="A0A848J3N0"/>
<evidence type="ECO:0000256" key="6">
    <source>
        <dbReference type="SAM" id="Phobius"/>
    </source>
</evidence>
<dbReference type="Pfam" id="PF02687">
    <property type="entry name" value="FtsX"/>
    <property type="match status" value="2"/>
</dbReference>
<dbReference type="PANTHER" id="PTHR30572:SF18">
    <property type="entry name" value="ABC-TYPE MACROLIDE FAMILY EXPORT SYSTEM PERMEASE COMPONENT 2"/>
    <property type="match status" value="1"/>
</dbReference>
<comment type="subcellular location">
    <subcellularLocation>
        <location evidence="1">Cell membrane</location>
        <topology evidence="1">Multi-pass membrane protein</topology>
    </subcellularLocation>
</comment>
<feature type="transmembrane region" description="Helical" evidence="6">
    <location>
        <begin position="326"/>
        <end position="347"/>
    </location>
</feature>
<feature type="transmembrane region" description="Helical" evidence="6">
    <location>
        <begin position="278"/>
        <end position="297"/>
    </location>
</feature>
<feature type="transmembrane region" description="Helical" evidence="6">
    <location>
        <begin position="21"/>
        <end position="41"/>
    </location>
</feature>
<dbReference type="EMBL" id="JABBNU010000011">
    <property type="protein sequence ID" value="NMM50115.1"/>
    <property type="molecule type" value="Genomic_DNA"/>
</dbReference>
<name>A0A848J3N0_9BACT</name>
<evidence type="ECO:0000256" key="3">
    <source>
        <dbReference type="ARBA" id="ARBA00022692"/>
    </source>
</evidence>
<protein>
    <submittedName>
        <fullName evidence="9">FtsX-like permease family protein</fullName>
    </submittedName>
</protein>
<organism evidence="9 10">
    <name type="scientific">Marinigracilibium pacificum</name>
    <dbReference type="NCBI Taxonomy" id="2729599"/>
    <lineage>
        <taxon>Bacteria</taxon>
        <taxon>Pseudomonadati</taxon>
        <taxon>Bacteroidota</taxon>
        <taxon>Cytophagia</taxon>
        <taxon>Cytophagales</taxon>
        <taxon>Flammeovirgaceae</taxon>
        <taxon>Marinigracilibium</taxon>
    </lineage>
</organism>
<keyword evidence="3 6" id="KW-0812">Transmembrane</keyword>
<evidence type="ECO:0000313" key="9">
    <source>
        <dbReference type="EMBL" id="NMM50115.1"/>
    </source>
</evidence>
<comment type="caution">
    <text evidence="9">The sequence shown here is derived from an EMBL/GenBank/DDBJ whole genome shotgun (WGS) entry which is preliminary data.</text>
</comment>
<dbReference type="Pfam" id="PF12704">
    <property type="entry name" value="MacB_PCD"/>
    <property type="match status" value="1"/>
</dbReference>
<feature type="transmembrane region" description="Helical" evidence="6">
    <location>
        <begin position="701"/>
        <end position="726"/>
    </location>
</feature>
<reference evidence="9 10" key="1">
    <citation type="submission" date="2020-04" db="EMBL/GenBank/DDBJ databases">
        <title>Flammeovirgaceae bacterium KN852 isolated from deep sea.</title>
        <authorList>
            <person name="Zhang D.-C."/>
        </authorList>
    </citation>
    <scope>NUCLEOTIDE SEQUENCE [LARGE SCALE GENOMIC DNA]</scope>
    <source>
        <strain evidence="9 10">KN852</strain>
    </source>
</reference>
<sequence length="781" mass="88803">MNNYFINSFIRDMKKNKMFSFINIIGLAIGFAFSLLVLAWVHNMYSVDKFHSNIDRLYQVMEHQTYSDGSIMTTRSTPGIFGPEFQKEIPEVEKAARMTWYYHMISSYEKNSVRQLIRHTEPEFLEIFSFEAIDGIPSLSETNHAVITEKAAIELFNSKNVVGKTFTLNGEEDYEVTAVIKLDEHKSSIEFDVLIPFKPYFEANDWMHSWGNNNTLCYVLLAENANYNDVNNKVIDFIKKREEGSVVEIFIYPFKDVYLKGLFKDKVERGGQVESLKIFVVIAVFLLVIASINFMNLSTARSVKKAKETGIRKVIGASRISLIRNYLISTFIYALIAILVGLVMVELMLPFFNSISPMEITIPYSSVIFWVGLLGVLFLTALMSGIYPAIYLSDFRPVSVLKGKVEKGKSALRFRQVLVVVQFSLSIILITGTMFTYQQINYIKNKNIGMDKDRILFYFPHSTFYEKFDIWKNQIEDMPGIESVSRVDQNPIRVGNSTGDPEWDGKNPNDKVLFDVMNVGKDFNKTMGIKIDKGRSWDGRNTDSLDFVINEEAAKLMGMKNPIGENLSFWGKKGTIIGMFKNVHTGSLKRPIAPTILNFDPKKTYRTVIKFKPNEETAALESMKAIHSNYDKITPFDYEFMNEAYNKLYKNEEVIGKLSGVFTIVAIIISCLGLFGLASFSAEQRTKEIGIRKVLGSSVKSIVLSFNSSFIKLVFISTIIAIPIIYILLKNWLENFTYHLPLNAPVFILGAFVAFLVAIITVTYHALRAAQTNPVNALKSE</sequence>
<dbReference type="PANTHER" id="PTHR30572">
    <property type="entry name" value="MEMBRANE COMPONENT OF TRANSPORTER-RELATED"/>
    <property type="match status" value="1"/>
</dbReference>
<evidence type="ECO:0000259" key="7">
    <source>
        <dbReference type="Pfam" id="PF02687"/>
    </source>
</evidence>
<dbReference type="InterPro" id="IPR003838">
    <property type="entry name" value="ABC3_permease_C"/>
</dbReference>
<dbReference type="InterPro" id="IPR025857">
    <property type="entry name" value="MacB_PCD"/>
</dbReference>